<accession>A0AAE3AHG0</accession>
<dbReference type="Gene3D" id="3.30.420.40">
    <property type="match status" value="2"/>
</dbReference>
<comment type="caution">
    <text evidence="4">The sequence shown here is derived from an EMBL/GenBank/DDBJ whole genome shotgun (WGS) entry which is preliminary data.</text>
</comment>
<dbReference type="SUPFAM" id="SSF46785">
    <property type="entry name" value="Winged helix' DNA-binding domain"/>
    <property type="match status" value="1"/>
</dbReference>
<protein>
    <submittedName>
        <fullName evidence="4">ROK family protein</fullName>
    </submittedName>
</protein>
<keyword evidence="5" id="KW-1185">Reference proteome</keyword>
<evidence type="ECO:0000256" key="1">
    <source>
        <dbReference type="ARBA" id="ARBA00002486"/>
    </source>
</evidence>
<comment type="function">
    <text evidence="1">Transcriptional repressor of xylose-utilizing enzymes.</text>
</comment>
<comment type="similarity">
    <text evidence="2">Belongs to the ROK (NagC/XylR) family.</text>
</comment>
<dbReference type="AlphaFoldDB" id="A0AAE3AHG0"/>
<name>A0AAE3AHG0_9FIRM</name>
<keyword evidence="3" id="KW-0119">Carbohydrate metabolism</keyword>
<dbReference type="RefSeq" id="WP_308448916.1">
    <property type="nucleotide sequence ID" value="NZ_JAJEQC010000004.1"/>
</dbReference>
<dbReference type="Pfam" id="PF00480">
    <property type="entry name" value="ROK"/>
    <property type="match status" value="1"/>
</dbReference>
<dbReference type="InterPro" id="IPR036388">
    <property type="entry name" value="WH-like_DNA-bd_sf"/>
</dbReference>
<dbReference type="Proteomes" id="UP001199424">
    <property type="component" value="Unassembled WGS sequence"/>
</dbReference>
<dbReference type="Gene3D" id="1.10.10.10">
    <property type="entry name" value="Winged helix-like DNA-binding domain superfamily/Winged helix DNA-binding domain"/>
    <property type="match status" value="1"/>
</dbReference>
<reference evidence="4" key="1">
    <citation type="submission" date="2021-10" db="EMBL/GenBank/DDBJ databases">
        <title>Anaerobic single-cell dispensing facilitates the cultivation of human gut bacteria.</title>
        <authorList>
            <person name="Afrizal A."/>
        </authorList>
    </citation>
    <scope>NUCLEOTIDE SEQUENCE</scope>
    <source>
        <strain evidence="4">CLA-AA-H250</strain>
    </source>
</reference>
<proteinExistence type="inferred from homology"/>
<dbReference type="GO" id="GO:0042732">
    <property type="term" value="P:D-xylose metabolic process"/>
    <property type="evidence" value="ECO:0007669"/>
    <property type="project" value="UniProtKB-KW"/>
</dbReference>
<sequence length="340" mass="37253">MTEHGGAAALKQNNLAALRSALYHTDFATKKELAEQCRLSLAACTALLGEMIDDGQVLELAFAASNGGRPARRFSINPNYAHILCLYTANNDVERSGIALRVCDLKGNSLQEKFCPLNDILPEDLTLFITQMVQADPLIRAVGIGISGVTDREGAIESLAFPALNGFNPKKVLEEQLGITVITENDMHFTSYGFYVRNPCDHPYSLSVLYWPSHRSAGAGTVVDGHIIVGSTKYAGELISLPLINSTATKVETVSRMIHGENIVPLMQTAAVCTIALLNPDILFLTGSATLNVREKDIIDYCKQSIPENHMPVFRMQADIHEEYMTGIFSLTRQALKFKH</sequence>
<dbReference type="InterPro" id="IPR036390">
    <property type="entry name" value="WH_DNA-bd_sf"/>
</dbReference>
<evidence type="ECO:0000256" key="2">
    <source>
        <dbReference type="ARBA" id="ARBA00006479"/>
    </source>
</evidence>
<dbReference type="InterPro" id="IPR000600">
    <property type="entry name" value="ROK"/>
</dbReference>
<dbReference type="EMBL" id="JAJEQC010000004">
    <property type="protein sequence ID" value="MCC2136432.1"/>
    <property type="molecule type" value="Genomic_DNA"/>
</dbReference>
<evidence type="ECO:0000313" key="4">
    <source>
        <dbReference type="EMBL" id="MCC2136432.1"/>
    </source>
</evidence>
<dbReference type="SUPFAM" id="SSF53067">
    <property type="entry name" value="Actin-like ATPase domain"/>
    <property type="match status" value="1"/>
</dbReference>
<keyword evidence="3" id="KW-0859">Xylose metabolism</keyword>
<evidence type="ECO:0000256" key="3">
    <source>
        <dbReference type="ARBA" id="ARBA00022629"/>
    </source>
</evidence>
<gene>
    <name evidence="4" type="ORF">LKD31_05325</name>
</gene>
<organism evidence="4 5">
    <name type="scientific">Hominenteromicrobium mulieris</name>
    <dbReference type="NCBI Taxonomy" id="2885357"/>
    <lineage>
        <taxon>Bacteria</taxon>
        <taxon>Bacillati</taxon>
        <taxon>Bacillota</taxon>
        <taxon>Clostridia</taxon>
        <taxon>Eubacteriales</taxon>
        <taxon>Oscillospiraceae</taxon>
        <taxon>Hominenteromicrobium</taxon>
    </lineage>
</organism>
<evidence type="ECO:0000313" key="5">
    <source>
        <dbReference type="Proteomes" id="UP001199424"/>
    </source>
</evidence>
<dbReference type="InterPro" id="IPR043129">
    <property type="entry name" value="ATPase_NBD"/>
</dbReference>